<dbReference type="InterPro" id="IPR014352">
    <property type="entry name" value="FERM/acyl-CoA-bd_prot_sf"/>
</dbReference>
<protein>
    <submittedName>
        <fullName evidence="1">Uncharacterized protein</fullName>
    </submittedName>
</protein>
<dbReference type="EMBL" id="CAJZBQ010000055">
    <property type="protein sequence ID" value="CAG9332817.1"/>
    <property type="molecule type" value="Genomic_DNA"/>
</dbReference>
<dbReference type="SUPFAM" id="SSF47027">
    <property type="entry name" value="Acyl-CoA binding protein"/>
    <property type="match status" value="1"/>
</dbReference>
<dbReference type="CDD" id="cd14473">
    <property type="entry name" value="FERM_B-lobe"/>
    <property type="match status" value="1"/>
</dbReference>
<organism evidence="1 2">
    <name type="scientific">Blepharisma stoltei</name>
    <dbReference type="NCBI Taxonomy" id="1481888"/>
    <lineage>
        <taxon>Eukaryota</taxon>
        <taxon>Sar</taxon>
        <taxon>Alveolata</taxon>
        <taxon>Ciliophora</taxon>
        <taxon>Postciliodesmatophora</taxon>
        <taxon>Heterotrichea</taxon>
        <taxon>Heterotrichida</taxon>
        <taxon>Blepharismidae</taxon>
        <taxon>Blepharisma</taxon>
    </lineage>
</organism>
<keyword evidence="2" id="KW-1185">Reference proteome</keyword>
<name>A0AAU9K5W6_9CILI</name>
<reference evidence="1" key="1">
    <citation type="submission" date="2021-09" db="EMBL/GenBank/DDBJ databases">
        <authorList>
            <consortium name="AG Swart"/>
            <person name="Singh M."/>
            <person name="Singh A."/>
            <person name="Seah K."/>
            <person name="Emmerich C."/>
        </authorList>
    </citation>
    <scope>NUCLEOTIDE SEQUENCE</scope>
    <source>
        <strain evidence="1">ATCC30299</strain>
    </source>
</reference>
<dbReference type="GO" id="GO:0000062">
    <property type="term" value="F:fatty-acyl-CoA binding"/>
    <property type="evidence" value="ECO:0007669"/>
    <property type="project" value="InterPro"/>
</dbReference>
<gene>
    <name evidence="1" type="ORF">BSTOLATCC_MIC57106</name>
</gene>
<sequence length="555" mass="64632">MLLSMISSSPTFGNWDITKQFMAAQFFLSQEKSLSINETQRMILGAFHMQATYGPWIPGVLLPDLQGYNTSSKRKWEEEWKKLGNMPRIICMRKFLEFLTNIFPNWSKHPSLYTVFELEWNRSELGCSSHSSSQKRLKDISRDPLKTYTSYGSYESSPKNSLTPKQGKQRLFKRFSGYSHPMFKINDQKMEKNSLGEVHETISTLRKNTISRVTKTSRKDNLLSLPTAEETRETLKPRQASPVLKEFFHKLKTTQDKYGNIKKKESYPTQTEDSFSDELKPGLDACIENIQIYLSSLEEKSYNKYEGNMQTSIEKAFKNYETEIVECLLRPKLELIGGILEELESKFREELNPKAEVIAKIKDKYSETVNYVFEYIEKLDYAKTQMKEHSLKTEQQWDLLRKGINSIKELKDPANHKFNLFGSSKPSIGFYTDCAHISKKGLPQEDVDILTELESIIEQHESKEAGLIKEIEQRDLEVAHLKHILKETQQKSYKDNIELSNQCRIMKESIDLIQGKHETDSATEGILKRQVIELKLENDRLKNEKFQLFELTRNK</sequence>
<dbReference type="InterPro" id="IPR019748">
    <property type="entry name" value="FERM_central"/>
</dbReference>
<evidence type="ECO:0000313" key="1">
    <source>
        <dbReference type="EMBL" id="CAG9332817.1"/>
    </source>
</evidence>
<accession>A0AAU9K5W6</accession>
<dbReference type="Gene3D" id="1.20.80.10">
    <property type="match status" value="1"/>
</dbReference>
<dbReference type="InterPro" id="IPR035984">
    <property type="entry name" value="Acyl-CoA-binding_sf"/>
</dbReference>
<comment type="caution">
    <text evidence="1">The sequence shown here is derived from an EMBL/GenBank/DDBJ whole genome shotgun (WGS) entry which is preliminary data.</text>
</comment>
<evidence type="ECO:0000313" key="2">
    <source>
        <dbReference type="Proteomes" id="UP001162131"/>
    </source>
</evidence>
<proteinExistence type="predicted"/>
<dbReference type="Proteomes" id="UP001162131">
    <property type="component" value="Unassembled WGS sequence"/>
</dbReference>
<dbReference type="AlphaFoldDB" id="A0AAU9K5W6"/>